<organism evidence="6">
    <name type="scientific">Dendroctonus ponderosae</name>
    <name type="common">Mountain pine beetle</name>
    <dbReference type="NCBI Taxonomy" id="77166"/>
    <lineage>
        <taxon>Eukaryota</taxon>
        <taxon>Metazoa</taxon>
        <taxon>Ecdysozoa</taxon>
        <taxon>Arthropoda</taxon>
        <taxon>Hexapoda</taxon>
        <taxon>Insecta</taxon>
        <taxon>Pterygota</taxon>
        <taxon>Neoptera</taxon>
        <taxon>Endopterygota</taxon>
        <taxon>Coleoptera</taxon>
        <taxon>Polyphaga</taxon>
        <taxon>Cucujiformia</taxon>
        <taxon>Curculionidae</taxon>
        <taxon>Scolytinae</taxon>
        <taxon>Dendroctonus</taxon>
    </lineage>
</organism>
<dbReference type="Proteomes" id="UP000030742">
    <property type="component" value="Unassembled WGS sequence"/>
</dbReference>
<feature type="compositionally biased region" description="Low complexity" evidence="4">
    <location>
        <begin position="116"/>
        <end position="131"/>
    </location>
</feature>
<dbReference type="OrthoDB" id="8194482at2759"/>
<comment type="subcellular location">
    <subcellularLocation>
        <location evidence="1">Secreted</location>
    </subcellularLocation>
</comment>
<feature type="compositionally biased region" description="Polar residues" evidence="4">
    <location>
        <begin position="106"/>
        <end position="115"/>
    </location>
</feature>
<feature type="chain" id="PRO_5010971241" evidence="5">
    <location>
        <begin position="20"/>
        <end position="238"/>
    </location>
</feature>
<evidence type="ECO:0000313" key="6">
    <source>
        <dbReference type="EMBL" id="AGI05159.1"/>
    </source>
</evidence>
<feature type="compositionally biased region" description="Basic residues" evidence="4">
    <location>
        <begin position="94"/>
        <end position="103"/>
    </location>
</feature>
<dbReference type="GO" id="GO:0005576">
    <property type="term" value="C:extracellular region"/>
    <property type="evidence" value="ECO:0007669"/>
    <property type="project" value="UniProtKB-SubCell"/>
</dbReference>
<dbReference type="EMBL" id="KB631579">
    <property type="protein sequence ID" value="ERL84422.1"/>
    <property type="molecule type" value="Genomic_DNA"/>
</dbReference>
<dbReference type="GO" id="GO:0005549">
    <property type="term" value="F:odorant binding"/>
    <property type="evidence" value="ECO:0007669"/>
    <property type="project" value="InterPro"/>
</dbReference>
<dbReference type="InterPro" id="IPR052295">
    <property type="entry name" value="Odorant-binding_protein"/>
</dbReference>
<feature type="region of interest" description="Disordered" evidence="4">
    <location>
        <begin position="53"/>
        <end position="143"/>
    </location>
</feature>
<evidence type="ECO:0000256" key="3">
    <source>
        <dbReference type="ARBA" id="ARBA00022525"/>
    </source>
</evidence>
<evidence type="ECO:0000313" key="7">
    <source>
        <dbReference type="EMBL" id="ERL84422.1"/>
    </source>
</evidence>
<dbReference type="PANTHER" id="PTHR21066">
    <property type="entry name" value="ODORANT-BINDING PROTEIN 59A-RELATED"/>
    <property type="match status" value="1"/>
</dbReference>
<dbReference type="EMBL" id="KC113411">
    <property type="protein sequence ID" value="AGI05159.1"/>
    <property type="molecule type" value="mRNA"/>
</dbReference>
<dbReference type="STRING" id="77166.M4VR56"/>
<evidence type="ECO:0000256" key="4">
    <source>
        <dbReference type="SAM" id="MobiDB-lite"/>
    </source>
</evidence>
<feature type="compositionally biased region" description="Acidic residues" evidence="4">
    <location>
        <begin position="57"/>
        <end position="69"/>
    </location>
</feature>
<dbReference type="KEGG" id="dpa:109545352"/>
<protein>
    <submittedName>
        <fullName evidence="6">Odorant-binding protein 21</fullName>
    </submittedName>
</protein>
<dbReference type="Gene3D" id="1.10.238.20">
    <property type="entry name" value="Pheromone/general odorant binding protein domain"/>
    <property type="match status" value="1"/>
</dbReference>
<evidence type="ECO:0000256" key="5">
    <source>
        <dbReference type="SAM" id="SignalP"/>
    </source>
</evidence>
<dbReference type="GeneID" id="109545352"/>
<keyword evidence="5" id="KW-0732">Signal</keyword>
<name>M4VR56_DENPD</name>
<keyword evidence="3" id="KW-0964">Secreted</keyword>
<feature type="signal peptide" evidence="5">
    <location>
        <begin position="1"/>
        <end position="19"/>
    </location>
</feature>
<evidence type="ECO:0000256" key="1">
    <source>
        <dbReference type="ARBA" id="ARBA00004613"/>
    </source>
</evidence>
<evidence type="ECO:0000256" key="2">
    <source>
        <dbReference type="ARBA" id="ARBA00008098"/>
    </source>
</evidence>
<dbReference type="HOGENOM" id="CLU_1166903_0_0_1"/>
<dbReference type="InterPro" id="IPR036728">
    <property type="entry name" value="PBP_GOBP_sf"/>
</dbReference>
<reference evidence="6" key="1">
    <citation type="journal article" date="2013" name="BMC Genomics">
        <title>Antennal transcriptome analysis of the chemosensory gene families in the tree killing bark beetles, Ips typographus and Dendroctonus ponderosae (Coleoptera: Curculionidae: Scolytinae).</title>
        <authorList>
            <person name="Andersson M.N."/>
            <person name="Grosse-Wilde E."/>
            <person name="Keeling C.I."/>
            <person name="Bengtsson J.M."/>
            <person name="Yuen M.M."/>
            <person name="Li M."/>
            <person name="Hillbur Y."/>
            <person name="Bohlmann J."/>
            <person name="Hansson B.S."/>
            <person name="Schlyter F."/>
        </authorList>
    </citation>
    <scope>NUCLEOTIDE SEQUENCE</scope>
</reference>
<dbReference type="CDD" id="cd23992">
    <property type="entry name" value="PBP_GOBP"/>
    <property type="match status" value="1"/>
</dbReference>
<dbReference type="Pfam" id="PF01395">
    <property type="entry name" value="PBP_GOBP"/>
    <property type="match status" value="1"/>
</dbReference>
<dbReference type="CTD" id="37605"/>
<reference evidence="7 8" key="2">
    <citation type="journal article" date="2013" name="Genome Biol.">
        <title>Draft genome of the mountain pine beetle, Dendroctonus ponderosae Hopkins, a major forest pest.</title>
        <authorList>
            <person name="Keeling C.I."/>
            <person name="Yuen M.M."/>
            <person name="Liao N.Y."/>
            <person name="Docking T.R."/>
            <person name="Chan S.K."/>
            <person name="Taylor G.A."/>
            <person name="Palmquist D.L."/>
            <person name="Jackman S.D."/>
            <person name="Nguyen A."/>
            <person name="Li M."/>
            <person name="Henderson H."/>
            <person name="Janes J.K."/>
            <person name="Zhao Y."/>
            <person name="Pandoh P."/>
            <person name="Moore R."/>
            <person name="Sperling F.A."/>
            <person name="Huber D.P."/>
            <person name="Birol I."/>
            <person name="Jones S.J."/>
            <person name="Bohlmann J."/>
        </authorList>
    </citation>
    <scope>NUCLEOTIDE SEQUENCE</scope>
</reference>
<proteinExistence type="evidence at transcript level"/>
<accession>M4VR56</accession>
<comment type="similarity">
    <text evidence="2">Belongs to the PBP/GOBP family.</text>
</comment>
<dbReference type="PANTHER" id="PTHR21066:SF9">
    <property type="entry name" value="ODORANT-BINDING PROTEIN 59A"/>
    <property type="match status" value="1"/>
</dbReference>
<dbReference type="AlphaFoldDB" id="M4VR56"/>
<dbReference type="SUPFAM" id="SSF47565">
    <property type="entry name" value="Insect pheromone/odorant-binding proteins"/>
    <property type="match status" value="1"/>
</dbReference>
<gene>
    <name evidence="6" type="primary">OBP21</name>
    <name evidence="7" type="ORF">D910_01855</name>
</gene>
<dbReference type="InterPro" id="IPR006170">
    <property type="entry name" value="PBP/GOBP"/>
</dbReference>
<sequence length="238" mass="26336">MKQLFMVVLTALCAVHCKGLECGLSKISSEHFRKIASECVKDNETLNRIWELTSEASMDDESASSDEEVPITQGKEAPNLDLGSSAQKSMKMSRASRTKRSRKSFNNESPMSQRKPSPTSTTTEQTTTIQSEENEDNADANNVEESGEVCILQCIFEKLEMTDTNGLPDHKKFAAALVESATGRETRDFLQDSVDECFQETEEGDFENSCEYSTKLVTCLAGRGKSNCADWPVGDLPF</sequence>
<evidence type="ECO:0000313" key="8">
    <source>
        <dbReference type="Proteomes" id="UP000030742"/>
    </source>
</evidence>